<dbReference type="AlphaFoldDB" id="A0A4Y1R5D6"/>
<dbReference type="GO" id="GO:0004672">
    <property type="term" value="F:protein kinase activity"/>
    <property type="evidence" value="ECO:0007669"/>
    <property type="project" value="InterPro"/>
</dbReference>
<feature type="repeat" description="PPR" evidence="3">
    <location>
        <begin position="778"/>
        <end position="808"/>
    </location>
</feature>
<accession>A0A4Y1R5D6</accession>
<dbReference type="SUPFAM" id="SSF48452">
    <property type="entry name" value="TPR-like"/>
    <property type="match status" value="1"/>
</dbReference>
<dbReference type="SUPFAM" id="SSF56112">
    <property type="entry name" value="Protein kinase-like (PK-like)"/>
    <property type="match status" value="1"/>
</dbReference>
<organism evidence="6">
    <name type="scientific">Prunus dulcis</name>
    <name type="common">Almond</name>
    <name type="synonym">Amygdalus dulcis</name>
    <dbReference type="NCBI Taxonomy" id="3755"/>
    <lineage>
        <taxon>Eukaryota</taxon>
        <taxon>Viridiplantae</taxon>
        <taxon>Streptophyta</taxon>
        <taxon>Embryophyta</taxon>
        <taxon>Tracheophyta</taxon>
        <taxon>Spermatophyta</taxon>
        <taxon>Magnoliopsida</taxon>
        <taxon>eudicotyledons</taxon>
        <taxon>Gunneridae</taxon>
        <taxon>Pentapetalae</taxon>
        <taxon>rosids</taxon>
        <taxon>fabids</taxon>
        <taxon>Rosales</taxon>
        <taxon>Rosaceae</taxon>
        <taxon>Amygdaloideae</taxon>
        <taxon>Amygdaleae</taxon>
        <taxon>Prunus</taxon>
    </lineage>
</organism>
<dbReference type="NCBIfam" id="TIGR00756">
    <property type="entry name" value="PPR"/>
    <property type="match status" value="7"/>
</dbReference>
<dbReference type="InterPro" id="IPR000719">
    <property type="entry name" value="Prot_kinase_dom"/>
</dbReference>
<proteinExistence type="inferred from homology"/>
<dbReference type="InterPro" id="IPR011990">
    <property type="entry name" value="TPR-like_helical_dom_sf"/>
</dbReference>
<dbReference type="Gene3D" id="1.25.40.10">
    <property type="entry name" value="Tetratricopeptide repeat domain"/>
    <property type="match status" value="4"/>
</dbReference>
<evidence type="ECO:0000313" key="6">
    <source>
        <dbReference type="EMBL" id="BBG99338.1"/>
    </source>
</evidence>
<dbReference type="PROSITE" id="PS51375">
    <property type="entry name" value="PPR"/>
    <property type="match status" value="8"/>
</dbReference>
<dbReference type="Gene3D" id="3.30.200.20">
    <property type="entry name" value="Phosphorylase Kinase, domain 1"/>
    <property type="match status" value="1"/>
</dbReference>
<reference evidence="6" key="1">
    <citation type="journal article" date="2019" name="Science">
        <title>Mutation of a bHLH transcription factor allowed almond domestication.</title>
        <authorList>
            <person name="Sanchez-Perez R."/>
            <person name="Pavan S."/>
            <person name="Mazzeo R."/>
            <person name="Moldovan C."/>
            <person name="Aiese Cigliano R."/>
            <person name="Del Cueto J."/>
            <person name="Ricciardi F."/>
            <person name="Lotti C."/>
            <person name="Ricciardi L."/>
            <person name="Dicenta F."/>
            <person name="Lopez-Marques R.L."/>
            <person name="Lindberg Moller B."/>
        </authorList>
    </citation>
    <scope>NUCLEOTIDE SEQUENCE</scope>
</reference>
<feature type="repeat" description="PPR" evidence="3">
    <location>
        <begin position="809"/>
        <end position="843"/>
    </location>
</feature>
<feature type="repeat" description="PPR" evidence="3">
    <location>
        <begin position="910"/>
        <end position="944"/>
    </location>
</feature>
<dbReference type="GO" id="GO:0009451">
    <property type="term" value="P:RNA modification"/>
    <property type="evidence" value="ECO:0007669"/>
    <property type="project" value="InterPro"/>
</dbReference>
<dbReference type="InterPro" id="IPR039192">
    <property type="entry name" value="STKc_GSK3"/>
</dbReference>
<dbReference type="GO" id="GO:0008270">
    <property type="term" value="F:zinc ion binding"/>
    <property type="evidence" value="ECO:0007669"/>
    <property type="project" value="InterPro"/>
</dbReference>
<feature type="repeat" description="PPR" evidence="3">
    <location>
        <begin position="531"/>
        <end position="565"/>
    </location>
</feature>
<feature type="region of interest" description="Disordered" evidence="4">
    <location>
        <begin position="1"/>
        <end position="42"/>
    </location>
</feature>
<evidence type="ECO:0000256" key="4">
    <source>
        <dbReference type="SAM" id="MobiDB-lite"/>
    </source>
</evidence>
<feature type="compositionally biased region" description="Basic and acidic residues" evidence="4">
    <location>
        <begin position="33"/>
        <end position="42"/>
    </location>
</feature>
<dbReference type="GO" id="GO:0003723">
    <property type="term" value="F:RNA binding"/>
    <property type="evidence" value="ECO:0007669"/>
    <property type="project" value="InterPro"/>
</dbReference>
<dbReference type="Pfam" id="PF13041">
    <property type="entry name" value="PPR_2"/>
    <property type="match status" value="4"/>
</dbReference>
<sequence>MGSLALGPKHQQAEAQPQRQQDHNEPLNHVTRRAPDMDSDKEMSAPVIEGNDAVTGHIISTTIGGKNGEPKRAKCIETGETVAIKKVLQDRRYKNRELQLMRLMDHPNVVSLKHCFFSTTSKDELFLNLVMEYVPETMYRVLKHYSSMNQRMPLIYVKLYTYQIFRGLAYIHAVPGVCHRDVKPQNLLVDPLTHQVKLCDFGSAKVLVKGEANISYICSRYYRAPELIFGATEYTTSIDIWSAGCVLAELLLGQVIDFFVNNILVLGLSFLVRLYLVFDSSKEFPALLQPLFPGENAVDQLVEIIKVLGTPTREEIRCMNPNYTDFRFPQIKAHPWHKVFHKRMPPEAIDLASRLLQYSPSLRCTALEACTHPFFDELREPNGRLPNGRPLPPLFNFKQELSGASPELINRLIPEHMRQQTGLGFPHPVVAHRYAAQLQLCCPQSPVSYSIARTTHAHMIASGFKPRGHILNRLIDVYCKSSNFSYAHQLFDQIPKPDIVARTTLITAYSAIGNLTLARKIFNETPLSMRDTVCYNAMITGYSRNNDGYASIRLFCEMRQGGFRPDDFTYTTVLSGAAQIVDVEKQCQQLHCGVVKSGTGFATSVWNALLSVYVRCASSPLVSSSSLMGEARNLFNEMPERDELSWTTMITGYVRNEDLHAARELLDGMDERMEVVWNAMISGYAHHNSFQEALLLFRKMRLLGIHQDEFTYTSVISTCANNGLFQLGKQVHAYILRTEAKPTVDFSLSVNNTLLTLYYKCGKLDEARYIFNNMPVKDLVSWNAILSGYVSAGRIQEAKSFFKEMPERSILTWTVMISGLAQNGLGEEAMKLFNQMRLEGFEPCDYAFSGAITSCAALGALEHGRQLHAQLISLGFDSSLSAANALITMYARCGVFEDANSVFLTMPYIDSVSWNAMIAALAQHGHGVQAIELFEKMLKADILPDRITFLIILSACSHAGLVKEGRHYFSSMRVSYGISPDEGHYARMIDLLCRCGEFTEAKGLIESMPFEPGAPIWEALLAGCRTHGNMDLGIQAAERLFELVPQHDGTYILLSNLYAAIGRWDDVAKVRQLMRDRGVKKEPGCSWIDVENMVHVFLVGDTVHPEVQAVYKYLEQLGLEMRKLGYLPDTKFVLHDMESEHKEYSLSTHSEKLAVAFGLMKLPLGATIRVFKNLRICGDCHTAIKFMSRVVGRDIIVRDAKRFHHFRNGECSCGNFW</sequence>
<protein>
    <submittedName>
        <fullName evidence="6">Pentatricopeptide repeat superfamily protein</fullName>
    </submittedName>
</protein>
<dbReference type="FunFam" id="1.25.40.10:FF:002540">
    <property type="entry name" value="Pentatricopeptide repeat-containing protein"/>
    <property type="match status" value="1"/>
</dbReference>
<evidence type="ECO:0000256" key="3">
    <source>
        <dbReference type="PROSITE-ProRule" id="PRU00708"/>
    </source>
</evidence>
<dbReference type="Pfam" id="PF20431">
    <property type="entry name" value="E_motif"/>
    <property type="match status" value="1"/>
</dbReference>
<dbReference type="Gene3D" id="1.10.510.10">
    <property type="entry name" value="Transferase(Phosphotransferase) domain 1"/>
    <property type="match status" value="1"/>
</dbReference>
<dbReference type="GO" id="GO:0005524">
    <property type="term" value="F:ATP binding"/>
    <property type="evidence" value="ECO:0007669"/>
    <property type="project" value="InterPro"/>
</dbReference>
<feature type="repeat" description="PPR" evidence="3">
    <location>
        <begin position="673"/>
        <end position="707"/>
    </location>
</feature>
<dbReference type="PANTHER" id="PTHR47926:SF541">
    <property type="entry name" value="DYW DOMAIN-CONTAINING PROTEIN"/>
    <property type="match status" value="1"/>
</dbReference>
<dbReference type="Pfam" id="PF01535">
    <property type="entry name" value="PPR"/>
    <property type="match status" value="5"/>
</dbReference>
<dbReference type="FunFam" id="1.25.40.10:FF:000566">
    <property type="entry name" value="Pentatricopeptide repeat-containing protein"/>
    <property type="match status" value="1"/>
</dbReference>
<gene>
    <name evidence="6" type="ORF">Prudu_008992</name>
</gene>
<feature type="domain" description="Protein kinase" evidence="5">
    <location>
        <begin position="56"/>
        <end position="375"/>
    </location>
</feature>
<feature type="repeat" description="PPR" evidence="3">
    <location>
        <begin position="642"/>
        <end position="672"/>
    </location>
</feature>
<feature type="repeat" description="PPR" evidence="3">
    <location>
        <begin position="981"/>
        <end position="1015"/>
    </location>
</feature>
<dbReference type="SMART" id="SM00220">
    <property type="entry name" value="S_TKc"/>
    <property type="match status" value="1"/>
</dbReference>
<comment type="similarity">
    <text evidence="1">Belongs to the PPR family. PCMP-H subfamily.</text>
</comment>
<dbReference type="InterPro" id="IPR032867">
    <property type="entry name" value="DYW_dom"/>
</dbReference>
<dbReference type="InterPro" id="IPR046960">
    <property type="entry name" value="PPR_At4g14850-like_plant"/>
</dbReference>
<feature type="repeat" description="PPR" evidence="3">
    <location>
        <begin position="708"/>
        <end position="742"/>
    </location>
</feature>
<dbReference type="PANTHER" id="PTHR47926">
    <property type="entry name" value="PENTATRICOPEPTIDE REPEAT-CONTAINING PROTEIN"/>
    <property type="match status" value="1"/>
</dbReference>
<dbReference type="PROSITE" id="PS50011">
    <property type="entry name" value="PROTEIN_KINASE_DOM"/>
    <property type="match status" value="1"/>
</dbReference>
<dbReference type="Pfam" id="PF00069">
    <property type="entry name" value="Pkinase"/>
    <property type="match status" value="1"/>
</dbReference>
<evidence type="ECO:0000259" key="5">
    <source>
        <dbReference type="PROSITE" id="PS50011"/>
    </source>
</evidence>
<dbReference type="InterPro" id="IPR011009">
    <property type="entry name" value="Kinase-like_dom_sf"/>
</dbReference>
<keyword evidence="2" id="KW-0677">Repeat</keyword>
<evidence type="ECO:0000256" key="1">
    <source>
        <dbReference type="ARBA" id="ARBA00006643"/>
    </source>
</evidence>
<dbReference type="EMBL" id="AP019299">
    <property type="protein sequence ID" value="BBG99338.1"/>
    <property type="molecule type" value="Genomic_DNA"/>
</dbReference>
<dbReference type="InterPro" id="IPR008271">
    <property type="entry name" value="Ser/Thr_kinase_AS"/>
</dbReference>
<evidence type="ECO:0000256" key="2">
    <source>
        <dbReference type="ARBA" id="ARBA00022737"/>
    </source>
</evidence>
<dbReference type="PROSITE" id="PS00108">
    <property type="entry name" value="PROTEIN_KINASE_ST"/>
    <property type="match status" value="1"/>
</dbReference>
<dbReference type="Pfam" id="PF14432">
    <property type="entry name" value="DYW_deaminase"/>
    <property type="match status" value="1"/>
</dbReference>
<dbReference type="InterPro" id="IPR002885">
    <property type="entry name" value="PPR_rpt"/>
</dbReference>
<name>A0A4Y1R5D6_PRUDU</name>
<dbReference type="InterPro" id="IPR046848">
    <property type="entry name" value="E_motif"/>
</dbReference>
<dbReference type="CDD" id="cd14137">
    <property type="entry name" value="STKc_GSK3"/>
    <property type="match status" value="1"/>
</dbReference>